<evidence type="ECO:0000313" key="7">
    <source>
        <dbReference type="Proteomes" id="UP000234951"/>
    </source>
</evidence>
<name>A0A2N5GSS7_9BACI</name>
<dbReference type="AlphaFoldDB" id="A0A2N5GSS7"/>
<evidence type="ECO:0000256" key="2">
    <source>
        <dbReference type="ARBA" id="ARBA00022722"/>
    </source>
</evidence>
<dbReference type="InterPro" id="IPR052379">
    <property type="entry name" value="Type_VII_TA_RNase"/>
</dbReference>
<evidence type="ECO:0000313" key="8">
    <source>
        <dbReference type="Proteomes" id="UP000235114"/>
    </source>
</evidence>
<gene>
    <name evidence="5" type="ORF">CU635_00630</name>
    <name evidence="6" type="ORF">CVD25_17875</name>
</gene>
<comment type="caution">
    <text evidence="5">The sequence shown here is derived from an EMBL/GenBank/DDBJ whole genome shotgun (WGS) entry which is preliminary data.</text>
</comment>
<dbReference type="Pfam" id="PF01934">
    <property type="entry name" value="HepT-like"/>
    <property type="match status" value="1"/>
</dbReference>
<evidence type="ECO:0000256" key="4">
    <source>
        <dbReference type="ARBA" id="ARBA00024207"/>
    </source>
</evidence>
<dbReference type="GO" id="GO:0016787">
    <property type="term" value="F:hydrolase activity"/>
    <property type="evidence" value="ECO:0007669"/>
    <property type="project" value="UniProtKB-KW"/>
</dbReference>
<dbReference type="PANTHER" id="PTHR33397:SF3">
    <property type="entry name" value="MRNA NUCLEASE HEPT"/>
    <property type="match status" value="1"/>
</dbReference>
<dbReference type="Gene3D" id="1.20.120.580">
    <property type="entry name" value="bsu32300-like"/>
    <property type="match status" value="1"/>
</dbReference>
<dbReference type="OrthoDB" id="9796612at2"/>
<reference evidence="6 8" key="2">
    <citation type="submission" date="2017-12" db="EMBL/GenBank/DDBJ databases">
        <title>Comparative Functional Genomics of Dry Heat Resistant strains isolated from the Viking Spacecraft.</title>
        <authorList>
            <person name="Seuylemezian A."/>
            <person name="Cooper K."/>
            <person name="Vaishampayan P."/>
        </authorList>
    </citation>
    <scope>NUCLEOTIDE SEQUENCE [LARGE SCALE GENOMIC DNA]</scope>
    <source>
        <strain evidence="6 8">ATCC 29669</strain>
    </source>
</reference>
<keyword evidence="1" id="KW-1277">Toxin-antitoxin system</keyword>
<dbReference type="Proteomes" id="UP000234951">
    <property type="component" value="Unassembled WGS sequence"/>
</dbReference>
<evidence type="ECO:0000256" key="3">
    <source>
        <dbReference type="ARBA" id="ARBA00022801"/>
    </source>
</evidence>
<dbReference type="EMBL" id="PGVD01000056">
    <property type="protein sequence ID" value="PLR92711.1"/>
    <property type="molecule type" value="Genomic_DNA"/>
</dbReference>
<comment type="similarity">
    <text evidence="4">Belongs to the HepT RNase toxin family.</text>
</comment>
<protein>
    <submittedName>
        <fullName evidence="5">Uncharacterized protein</fullName>
    </submittedName>
</protein>
<proteinExistence type="inferred from homology"/>
<dbReference type="NCBIfam" id="NF047751">
    <property type="entry name" value="HepT_toxin"/>
    <property type="match status" value="1"/>
</dbReference>
<dbReference type="GO" id="GO:0004540">
    <property type="term" value="F:RNA nuclease activity"/>
    <property type="evidence" value="ECO:0007669"/>
    <property type="project" value="InterPro"/>
</dbReference>
<dbReference type="PANTHER" id="PTHR33397">
    <property type="entry name" value="UPF0331 PROTEIN YUTE"/>
    <property type="match status" value="1"/>
</dbReference>
<dbReference type="GO" id="GO:0110001">
    <property type="term" value="C:toxin-antitoxin complex"/>
    <property type="evidence" value="ECO:0007669"/>
    <property type="project" value="InterPro"/>
</dbReference>
<evidence type="ECO:0000313" key="5">
    <source>
        <dbReference type="EMBL" id="PLR86828.1"/>
    </source>
</evidence>
<dbReference type="EMBL" id="PGVA01000001">
    <property type="protein sequence ID" value="PLR86828.1"/>
    <property type="molecule type" value="Genomic_DNA"/>
</dbReference>
<reference evidence="5 7" key="1">
    <citation type="submission" date="2017-11" db="EMBL/GenBank/DDBJ databases">
        <title>Comparitive Functional Genomics of Dry Heat Resistant strains isolated from the Viking Spacecraft.</title>
        <authorList>
            <person name="Seuylemezian A."/>
            <person name="Cooper K."/>
            <person name="Vaishampayan P."/>
        </authorList>
    </citation>
    <scope>NUCLEOTIDE SEQUENCE [LARGE SCALE GENOMIC DNA]</scope>
    <source>
        <strain evidence="5 7">M4.6</strain>
    </source>
</reference>
<evidence type="ECO:0000256" key="1">
    <source>
        <dbReference type="ARBA" id="ARBA00022649"/>
    </source>
</evidence>
<organism evidence="5 7">
    <name type="scientific">Bacillus canaveralius</name>
    <dbReference type="NCBI Taxonomy" id="1403243"/>
    <lineage>
        <taxon>Bacteria</taxon>
        <taxon>Bacillati</taxon>
        <taxon>Bacillota</taxon>
        <taxon>Bacilli</taxon>
        <taxon>Bacillales</taxon>
        <taxon>Bacillaceae</taxon>
        <taxon>Bacillus</taxon>
    </lineage>
</organism>
<keyword evidence="3" id="KW-0378">Hydrolase</keyword>
<dbReference type="Proteomes" id="UP000235114">
    <property type="component" value="Unassembled WGS sequence"/>
</dbReference>
<dbReference type="RefSeq" id="WP_101575238.1">
    <property type="nucleotide sequence ID" value="NZ_PGVA01000001.1"/>
</dbReference>
<keyword evidence="8" id="KW-1185">Reference proteome</keyword>
<evidence type="ECO:0000313" key="6">
    <source>
        <dbReference type="EMBL" id="PLR92711.1"/>
    </source>
</evidence>
<sequence length="136" mass="15866">MKNDVILNKVSIIERCIKRVREEYKDNPDNLNNFTKQDSIILNIQRSCEACIDIAMHIIATEGLGLPQSSRDAFDILHSQKIINDELSRQMKAMVGFRNIAVHDYRTIQLNILQKVIELHLDDFTRFTKTILSFYK</sequence>
<keyword evidence="2" id="KW-0540">Nuclease</keyword>
<dbReference type="InterPro" id="IPR037038">
    <property type="entry name" value="HepT-like_sf"/>
</dbReference>
<accession>A0A2N5GSS7</accession>
<dbReference type="SUPFAM" id="SSF81593">
    <property type="entry name" value="Nucleotidyltransferase substrate binding subunit/domain"/>
    <property type="match status" value="1"/>
</dbReference>
<dbReference type="InterPro" id="IPR008201">
    <property type="entry name" value="HepT-like"/>
</dbReference>